<dbReference type="Gene3D" id="3.40.50.10490">
    <property type="entry name" value="Glucose-6-phosphate isomerase like protein, domain 1"/>
    <property type="match status" value="1"/>
</dbReference>
<dbReference type="InterPro" id="IPR046348">
    <property type="entry name" value="SIS_dom_sf"/>
</dbReference>
<dbReference type="AlphaFoldDB" id="A0A1J5SFP9"/>
<name>A0A1J5SFP9_9ZZZZ</name>
<comment type="caution">
    <text evidence="2">The sequence shown here is derived from an EMBL/GenBank/DDBJ whole genome shotgun (WGS) entry which is preliminary data.</text>
</comment>
<reference evidence="2" key="1">
    <citation type="submission" date="2016-10" db="EMBL/GenBank/DDBJ databases">
        <title>Sequence of Gallionella enrichment culture.</title>
        <authorList>
            <person name="Poehlein A."/>
            <person name="Muehling M."/>
            <person name="Daniel R."/>
        </authorList>
    </citation>
    <scope>NUCLEOTIDE SEQUENCE</scope>
</reference>
<proteinExistence type="predicted"/>
<dbReference type="InterPro" id="IPR001347">
    <property type="entry name" value="SIS_dom"/>
</dbReference>
<organism evidence="2">
    <name type="scientific">mine drainage metagenome</name>
    <dbReference type="NCBI Taxonomy" id="410659"/>
    <lineage>
        <taxon>unclassified sequences</taxon>
        <taxon>metagenomes</taxon>
        <taxon>ecological metagenomes</taxon>
    </lineage>
</organism>
<gene>
    <name evidence="2" type="primary">gmhA1_1</name>
    <name evidence="2" type="ORF">GALL_104950</name>
</gene>
<dbReference type="InterPro" id="IPR035461">
    <property type="entry name" value="GmhA/DiaA"/>
</dbReference>
<dbReference type="Pfam" id="PF13580">
    <property type="entry name" value="SIS_2"/>
    <property type="match status" value="1"/>
</dbReference>
<dbReference type="PANTHER" id="PTHR30390">
    <property type="entry name" value="SEDOHEPTULOSE 7-PHOSPHATE ISOMERASE / DNAA INITIATOR-ASSOCIATING FACTOR FOR REPLICATION INITIATION"/>
    <property type="match status" value="1"/>
</dbReference>
<evidence type="ECO:0000313" key="2">
    <source>
        <dbReference type="EMBL" id="OIR07239.1"/>
    </source>
</evidence>
<accession>A0A1J5SFP9</accession>
<sequence length="185" mass="19270">MTFDQQLDATAQTLRALSTIRAEIDRAADLILATLGAGNKLLICGNGGSAAEAAHFSTELVGRYARNRRSLPAVALSSDGSLLSCIGNDYGYDQVFARQVAGLAKPGDLVVALTSSGNSSNIVAALNEARRLGLQSISFLGRGGGAAKGIATCDLIIPGESGRCAQECHLFLIHYFCELIDSAHS</sequence>
<dbReference type="EMBL" id="MLJW01000038">
    <property type="protein sequence ID" value="OIR07239.1"/>
    <property type="molecule type" value="Genomic_DNA"/>
</dbReference>
<evidence type="ECO:0000259" key="1">
    <source>
        <dbReference type="PROSITE" id="PS51464"/>
    </source>
</evidence>
<dbReference type="GO" id="GO:0016853">
    <property type="term" value="F:isomerase activity"/>
    <property type="evidence" value="ECO:0007669"/>
    <property type="project" value="UniProtKB-KW"/>
</dbReference>
<protein>
    <submittedName>
        <fullName evidence="2">Phosphoheptose isomerase 1</fullName>
        <ecNumber evidence="2">5.3.1.28</ecNumber>
    </submittedName>
</protein>
<dbReference type="GO" id="GO:0097367">
    <property type="term" value="F:carbohydrate derivative binding"/>
    <property type="evidence" value="ECO:0007669"/>
    <property type="project" value="InterPro"/>
</dbReference>
<feature type="domain" description="SIS" evidence="1">
    <location>
        <begin position="31"/>
        <end position="185"/>
    </location>
</feature>
<dbReference type="CDD" id="cd05006">
    <property type="entry name" value="SIS_GmhA"/>
    <property type="match status" value="1"/>
</dbReference>
<dbReference type="EC" id="5.3.1.28" evidence="2"/>
<dbReference type="InterPro" id="IPR050099">
    <property type="entry name" value="SIS_GmhA/DiaA_subfam"/>
</dbReference>
<dbReference type="SUPFAM" id="SSF53697">
    <property type="entry name" value="SIS domain"/>
    <property type="match status" value="1"/>
</dbReference>
<keyword evidence="2" id="KW-0413">Isomerase</keyword>
<dbReference type="GO" id="GO:1901135">
    <property type="term" value="P:carbohydrate derivative metabolic process"/>
    <property type="evidence" value="ECO:0007669"/>
    <property type="project" value="InterPro"/>
</dbReference>
<dbReference type="PROSITE" id="PS51464">
    <property type="entry name" value="SIS"/>
    <property type="match status" value="1"/>
</dbReference>